<proteinExistence type="inferred from homology"/>
<feature type="compositionally biased region" description="Polar residues" evidence="2">
    <location>
        <begin position="11"/>
        <end position="27"/>
    </location>
</feature>
<dbReference type="Gene3D" id="3.10.200.10">
    <property type="entry name" value="Alpha carbonic anhydrase"/>
    <property type="match status" value="1"/>
</dbReference>
<evidence type="ECO:0000256" key="1">
    <source>
        <dbReference type="ARBA" id="ARBA00010718"/>
    </source>
</evidence>
<dbReference type="SUPFAM" id="SSF51069">
    <property type="entry name" value="Carbonic anhydrase"/>
    <property type="match status" value="1"/>
</dbReference>
<dbReference type="InterPro" id="IPR001148">
    <property type="entry name" value="CA_dom"/>
</dbReference>
<dbReference type="InterPro" id="IPR023561">
    <property type="entry name" value="Carbonic_anhydrase_a-class"/>
</dbReference>
<organism evidence="4 5">
    <name type="scientific">Trichogramma kaykai</name>
    <dbReference type="NCBI Taxonomy" id="54128"/>
    <lineage>
        <taxon>Eukaryota</taxon>
        <taxon>Metazoa</taxon>
        <taxon>Ecdysozoa</taxon>
        <taxon>Arthropoda</taxon>
        <taxon>Hexapoda</taxon>
        <taxon>Insecta</taxon>
        <taxon>Pterygota</taxon>
        <taxon>Neoptera</taxon>
        <taxon>Endopterygota</taxon>
        <taxon>Hymenoptera</taxon>
        <taxon>Apocrita</taxon>
        <taxon>Proctotrupomorpha</taxon>
        <taxon>Chalcidoidea</taxon>
        <taxon>Trichogrammatidae</taxon>
        <taxon>Trichogramma</taxon>
    </lineage>
</organism>
<feature type="domain" description="Alpha-carbonic anhydrase" evidence="3">
    <location>
        <begin position="1"/>
        <end position="249"/>
    </location>
</feature>
<dbReference type="EMBL" id="JBJJXI010000077">
    <property type="protein sequence ID" value="KAL3395840.1"/>
    <property type="molecule type" value="Genomic_DNA"/>
</dbReference>
<evidence type="ECO:0000313" key="5">
    <source>
        <dbReference type="Proteomes" id="UP001627154"/>
    </source>
</evidence>
<accession>A0ABD2WSK4</accession>
<comment type="caution">
    <text evidence="4">The sequence shown here is derived from an EMBL/GenBank/DDBJ whole genome shotgun (WGS) entry which is preliminary data.</text>
</comment>
<dbReference type="AlphaFoldDB" id="A0ABD2WSK4"/>
<dbReference type="Pfam" id="PF00194">
    <property type="entry name" value="Carb_anhydrase"/>
    <property type="match status" value="1"/>
</dbReference>
<gene>
    <name evidence="4" type="ORF">TKK_010152</name>
</gene>
<evidence type="ECO:0000256" key="2">
    <source>
        <dbReference type="SAM" id="MobiDB-lite"/>
    </source>
</evidence>
<dbReference type="PROSITE" id="PS51144">
    <property type="entry name" value="ALPHA_CA_2"/>
    <property type="match status" value="1"/>
</dbReference>
<feature type="region of interest" description="Disordered" evidence="2">
    <location>
        <begin position="1"/>
        <end position="27"/>
    </location>
</feature>
<dbReference type="SMART" id="SM01057">
    <property type="entry name" value="Carb_anhydrase"/>
    <property type="match status" value="1"/>
</dbReference>
<reference evidence="4 5" key="1">
    <citation type="journal article" date="2024" name="bioRxiv">
        <title>A reference genome for Trichogramma kaykai: A tiny desert-dwelling parasitoid wasp with competing sex-ratio distorters.</title>
        <authorList>
            <person name="Culotta J."/>
            <person name="Lindsey A.R."/>
        </authorList>
    </citation>
    <scope>NUCLEOTIDE SEQUENCE [LARGE SCALE GENOMIC DNA]</scope>
    <source>
        <strain evidence="4 5">KSX58</strain>
    </source>
</reference>
<sequence>MTKKTKATGKPWTSTSGNNPKWDQSPIDISNHVTQEFPILLMQNHLDSKCVKMTNTGKTVKIELCSQFTPLLKGGPLDGEYLFSDLQFRWGPSDALGSEHSIDSRWYSIEAQLVHWNKKYGSPDKCYDKSDGMAIMSFLFQVVDDPCAGDSFRKISDGLKKIRAPGANISLEPDSLNWLEQAMSSTGYYTYFGSLTTEPFTECVQWIIVPRPILIIDRQSEAFRDLYDYDMKNITSNYRPLQRTRYTGRVYWAIQQKSQSVVNCSGCGSR</sequence>
<evidence type="ECO:0000259" key="3">
    <source>
        <dbReference type="PROSITE" id="PS51144"/>
    </source>
</evidence>
<dbReference type="CDD" id="cd00326">
    <property type="entry name" value="alpha_CA"/>
    <property type="match status" value="1"/>
</dbReference>
<dbReference type="PANTHER" id="PTHR18952">
    <property type="entry name" value="CARBONIC ANHYDRASE"/>
    <property type="match status" value="1"/>
</dbReference>
<protein>
    <recommendedName>
        <fullName evidence="3">Alpha-carbonic anhydrase domain-containing protein</fullName>
    </recommendedName>
</protein>
<dbReference type="PANTHER" id="PTHR18952:SF114">
    <property type="entry name" value="CARBONIC ANHYDRASE 3, ISOFORM A"/>
    <property type="match status" value="1"/>
</dbReference>
<dbReference type="Proteomes" id="UP001627154">
    <property type="component" value="Unassembled WGS sequence"/>
</dbReference>
<keyword evidence="5" id="KW-1185">Reference proteome</keyword>
<name>A0ABD2WSK4_9HYME</name>
<evidence type="ECO:0000313" key="4">
    <source>
        <dbReference type="EMBL" id="KAL3395840.1"/>
    </source>
</evidence>
<dbReference type="InterPro" id="IPR036398">
    <property type="entry name" value="CA_dom_sf"/>
</dbReference>
<comment type="similarity">
    <text evidence="1">Belongs to the alpha-carbonic anhydrase family.</text>
</comment>